<dbReference type="SUPFAM" id="SSF51395">
    <property type="entry name" value="FMN-linked oxidoreductases"/>
    <property type="match status" value="1"/>
</dbReference>
<dbReference type="CDD" id="cd02803">
    <property type="entry name" value="OYE_like_FMN_family"/>
    <property type="match status" value="1"/>
</dbReference>
<dbReference type="GO" id="GO:0016491">
    <property type="term" value="F:oxidoreductase activity"/>
    <property type="evidence" value="ECO:0007669"/>
    <property type="project" value="UniProtKB-KW"/>
</dbReference>
<evidence type="ECO:0000256" key="1">
    <source>
        <dbReference type="ARBA" id="ARBA00001917"/>
    </source>
</evidence>
<evidence type="ECO:0000256" key="3">
    <source>
        <dbReference type="ARBA" id="ARBA00011048"/>
    </source>
</evidence>
<evidence type="ECO:0000313" key="12">
    <source>
        <dbReference type="EMBL" id="SHN80085.1"/>
    </source>
</evidence>
<feature type="domain" description="FAD/NAD(P)-binding" evidence="11">
    <location>
        <begin position="383"/>
        <end position="649"/>
    </location>
</feature>
<protein>
    <submittedName>
        <fullName evidence="12">2,4-dienoyl-CoA reductase (NADPH2)</fullName>
    </submittedName>
</protein>
<keyword evidence="8" id="KW-0408">Iron</keyword>
<evidence type="ECO:0000259" key="11">
    <source>
        <dbReference type="Pfam" id="PF07992"/>
    </source>
</evidence>
<evidence type="ECO:0000256" key="5">
    <source>
        <dbReference type="ARBA" id="ARBA00022643"/>
    </source>
</evidence>
<dbReference type="PANTHER" id="PTHR42917">
    <property type="entry name" value="2,4-DIENOYL-COA REDUCTASE"/>
    <property type="match status" value="1"/>
</dbReference>
<evidence type="ECO:0000256" key="9">
    <source>
        <dbReference type="ARBA" id="ARBA00023014"/>
    </source>
</evidence>
<dbReference type="Gene3D" id="3.20.20.70">
    <property type="entry name" value="Aldolase class I"/>
    <property type="match status" value="1"/>
</dbReference>
<dbReference type="SUPFAM" id="SSF51905">
    <property type="entry name" value="FAD/NAD(P)-binding domain"/>
    <property type="match status" value="1"/>
</dbReference>
<dbReference type="PANTHER" id="PTHR42917:SF2">
    <property type="entry name" value="2,4-DIENOYL-COA REDUCTASE [(2E)-ENOYL-COA-PRODUCING]"/>
    <property type="match status" value="1"/>
</dbReference>
<dbReference type="AlphaFoldDB" id="A0A1M7UAZ0"/>
<comment type="cofactor">
    <cofactor evidence="1">
        <name>FMN</name>
        <dbReference type="ChEBI" id="CHEBI:58210"/>
    </cofactor>
</comment>
<dbReference type="InterPro" id="IPR036188">
    <property type="entry name" value="FAD/NAD-bd_sf"/>
</dbReference>
<keyword evidence="6" id="KW-0479">Metal-binding</keyword>
<dbReference type="GO" id="GO:0010181">
    <property type="term" value="F:FMN binding"/>
    <property type="evidence" value="ECO:0007669"/>
    <property type="project" value="InterPro"/>
</dbReference>
<evidence type="ECO:0000256" key="4">
    <source>
        <dbReference type="ARBA" id="ARBA00022630"/>
    </source>
</evidence>
<dbReference type="InterPro" id="IPR023753">
    <property type="entry name" value="FAD/NAD-binding_dom"/>
</dbReference>
<sequence length="681" mass="75041">MMSEFAHLFQPIQVGSLTLRNRMITTSMSPGHGYTTDDNKPTQVFLNYLEERAKGGYALICQSVAFYPRQSRHPLPNAYAPEHLPHLRAMAEAVHKHGGLLVGQALALHDWRRNLNEPEGHFGPSDIQILKGVGPFQTMTKEDIKTYATQVANCGKILQAAGWDGIELLAGVGGVLSRFLSKATNNRTDEYGGSVENRCRFAMEVVQAVKEACGQEFPVLIRWTPVDYVKNGNEIEDAKQIVPYLEKAGVAWHNLAVGWHESSVPLTTKEIPDGHWSWISAEIKKVATIPVVTGYRQTDPAVMEKILAEGKADLIGGVRYCIADPEFPNKVREGRQEDIQMCITCCRCLDEMAAGHGLEYCSVNPRLGPELLTPVEPVGQPKRVMVVGSGPGGLAAALTAAKRGHQVTLYERGPRVGGCLVMSAIFSPTYERLTHYYKAQLSKTPNIQVKLNTQVTPELVRSEKPEAVIIAVGGHPVDLKAPGVERGNMVRSHDFLEMLNGKPPQKPGLINKVMWNGGAVFLRLFYSPKLVRSLMGMPWPFGKRVAIIGGGLPGCELGQELLAHRRKMVILEERKKIGYDVGASDRFHVVSKFKKSPDVQMEPSTKVLAITGEGVRFRREDATEEVYPADTVAVTLGFEKNLELADQLQGKVPILKVIGDCEDPKRMADATKKGYRAAMEL</sequence>
<evidence type="ECO:0000256" key="2">
    <source>
        <dbReference type="ARBA" id="ARBA00001966"/>
    </source>
</evidence>
<feature type="domain" description="NADH:flavin oxidoreductase/NADH oxidase N-terminal" evidence="10">
    <location>
        <begin position="8"/>
        <end position="337"/>
    </location>
</feature>
<dbReference type="EMBL" id="FRDN01000010">
    <property type="protein sequence ID" value="SHN80085.1"/>
    <property type="molecule type" value="Genomic_DNA"/>
</dbReference>
<accession>A0A1M7UAZ0</accession>
<comment type="cofactor">
    <cofactor evidence="2">
        <name>[4Fe-4S] cluster</name>
        <dbReference type="ChEBI" id="CHEBI:49883"/>
    </cofactor>
</comment>
<dbReference type="STRING" id="1121395.SAMN02745215_03340"/>
<name>A0A1M7UAZ0_9FIRM</name>
<dbReference type="InterPro" id="IPR001155">
    <property type="entry name" value="OxRdtase_FMN_N"/>
</dbReference>
<dbReference type="GO" id="GO:0051536">
    <property type="term" value="F:iron-sulfur cluster binding"/>
    <property type="evidence" value="ECO:0007669"/>
    <property type="project" value="UniProtKB-KW"/>
</dbReference>
<comment type="similarity">
    <text evidence="3">In the N-terminal section; belongs to the NADH:flavin oxidoreductase/NADH oxidase family.</text>
</comment>
<keyword evidence="5" id="KW-0288">FMN</keyword>
<keyword evidence="7" id="KW-0560">Oxidoreductase</keyword>
<dbReference type="InterPro" id="IPR051793">
    <property type="entry name" value="NADH:flavin_oxidoreductase"/>
</dbReference>
<proteinExistence type="inferred from homology"/>
<gene>
    <name evidence="12" type="ORF">SAMN02745215_03340</name>
</gene>
<evidence type="ECO:0000256" key="6">
    <source>
        <dbReference type="ARBA" id="ARBA00022723"/>
    </source>
</evidence>
<keyword evidence="4" id="KW-0285">Flavoprotein</keyword>
<dbReference type="Pfam" id="PF07992">
    <property type="entry name" value="Pyr_redox_2"/>
    <property type="match status" value="1"/>
</dbReference>
<dbReference type="Gene3D" id="3.50.50.60">
    <property type="entry name" value="FAD/NAD(P)-binding domain"/>
    <property type="match status" value="1"/>
</dbReference>
<evidence type="ECO:0000256" key="7">
    <source>
        <dbReference type="ARBA" id="ARBA00023002"/>
    </source>
</evidence>
<keyword evidence="9" id="KW-0411">Iron-sulfur</keyword>
<dbReference type="PRINTS" id="PR00368">
    <property type="entry name" value="FADPNR"/>
</dbReference>
<organism evidence="12 13">
    <name type="scientific">Desulfitobacterium chlororespirans DSM 11544</name>
    <dbReference type="NCBI Taxonomy" id="1121395"/>
    <lineage>
        <taxon>Bacteria</taxon>
        <taxon>Bacillati</taxon>
        <taxon>Bacillota</taxon>
        <taxon>Clostridia</taxon>
        <taxon>Eubacteriales</taxon>
        <taxon>Desulfitobacteriaceae</taxon>
        <taxon>Desulfitobacterium</taxon>
    </lineage>
</organism>
<dbReference type="Gene3D" id="3.40.50.720">
    <property type="entry name" value="NAD(P)-binding Rossmann-like Domain"/>
    <property type="match status" value="1"/>
</dbReference>
<dbReference type="PRINTS" id="PR00411">
    <property type="entry name" value="PNDRDTASEI"/>
</dbReference>
<dbReference type="Pfam" id="PF00724">
    <property type="entry name" value="Oxidored_FMN"/>
    <property type="match status" value="1"/>
</dbReference>
<dbReference type="Proteomes" id="UP000184010">
    <property type="component" value="Unassembled WGS sequence"/>
</dbReference>
<dbReference type="GO" id="GO:0046872">
    <property type="term" value="F:metal ion binding"/>
    <property type="evidence" value="ECO:0007669"/>
    <property type="project" value="UniProtKB-KW"/>
</dbReference>
<reference evidence="13" key="1">
    <citation type="submission" date="2016-12" db="EMBL/GenBank/DDBJ databases">
        <authorList>
            <person name="Varghese N."/>
            <person name="Submissions S."/>
        </authorList>
    </citation>
    <scope>NUCLEOTIDE SEQUENCE [LARGE SCALE GENOMIC DNA]</scope>
    <source>
        <strain evidence="13">DSM 11544</strain>
    </source>
</reference>
<evidence type="ECO:0000313" key="13">
    <source>
        <dbReference type="Proteomes" id="UP000184010"/>
    </source>
</evidence>
<evidence type="ECO:0000259" key="10">
    <source>
        <dbReference type="Pfam" id="PF00724"/>
    </source>
</evidence>
<evidence type="ECO:0000256" key="8">
    <source>
        <dbReference type="ARBA" id="ARBA00023004"/>
    </source>
</evidence>
<dbReference type="InterPro" id="IPR013785">
    <property type="entry name" value="Aldolase_TIM"/>
</dbReference>
<keyword evidence="13" id="KW-1185">Reference proteome</keyword>